<dbReference type="Pfam" id="PF07720">
    <property type="entry name" value="TPR_3"/>
    <property type="match status" value="1"/>
</dbReference>
<gene>
    <name evidence="2" type="ORF">Ark11_0216</name>
</gene>
<dbReference type="SUPFAM" id="SSF48452">
    <property type="entry name" value="TPR-like"/>
    <property type="match status" value="1"/>
</dbReference>
<dbReference type="RefSeq" id="WP_092342692.1">
    <property type="nucleotide sequence ID" value="NZ_LN906597.1"/>
</dbReference>
<dbReference type="EMBL" id="LN906597">
    <property type="protein sequence ID" value="CUT17073.1"/>
    <property type="molecule type" value="Genomic_DNA"/>
</dbReference>
<reference evidence="3" key="1">
    <citation type="submission" date="2015-11" db="EMBL/GenBank/DDBJ databases">
        <authorList>
            <person name="Seth-Smith H.M.B."/>
        </authorList>
    </citation>
    <scope>NUCLEOTIDE SEQUENCE [LARGE SCALE GENOMIC DNA]</scope>
    <source>
        <strain evidence="3">2013Ark11</strain>
    </source>
</reference>
<evidence type="ECO:0000256" key="1">
    <source>
        <dbReference type="ARBA" id="ARBA00010244"/>
    </source>
</evidence>
<keyword evidence="3" id="KW-1185">Reference proteome</keyword>
<dbReference type="Gene3D" id="1.25.40.10">
    <property type="entry name" value="Tetratricopeptide repeat domain"/>
    <property type="match status" value="1"/>
</dbReference>
<sequence length="175" mass="19818">MDDVVVQWFEEEKRQLDELSASVELTDDAVEVLYSIALNFWENKQFQKAADTYALVFMARPHNPKYLDAMARCRYDMGDYEKAVVLYSYAGTSGGDPATFLLRAAQCYLMMGHVDRAYSMIKYVVEGAKVDPSFVPKDVLPQAIAILKLLDVEREKLLSAKNKSSSAGIKKDRKK</sequence>
<proteinExistence type="inferred from homology"/>
<organism evidence="2 3">
    <name type="scientific">Candidatus Ichthyocystis hellenicum</name>
    <dbReference type="NCBI Taxonomy" id="1561003"/>
    <lineage>
        <taxon>Bacteria</taxon>
        <taxon>Pseudomonadati</taxon>
        <taxon>Pseudomonadota</taxon>
        <taxon>Betaproteobacteria</taxon>
        <taxon>Burkholderiales</taxon>
        <taxon>Candidatus Ichthyocystis</taxon>
    </lineage>
</organism>
<dbReference type="PRINTS" id="PR01595">
    <property type="entry name" value="SYCDCHAPRONE"/>
</dbReference>
<accession>A0A0S4M0E5</accession>
<dbReference type="OrthoDB" id="13540at2"/>
<protein>
    <submittedName>
        <fullName evidence="2">Putative type III secretion system chaperone</fullName>
    </submittedName>
</protein>
<dbReference type="STRING" id="1561003.Ark11_0216"/>
<evidence type="ECO:0000313" key="3">
    <source>
        <dbReference type="Proteomes" id="UP000198651"/>
    </source>
</evidence>
<dbReference type="AlphaFoldDB" id="A0A0S4M0E5"/>
<dbReference type="Proteomes" id="UP000198651">
    <property type="component" value="Chromosome I"/>
</dbReference>
<dbReference type="InterPro" id="IPR011716">
    <property type="entry name" value="TPR-3"/>
</dbReference>
<dbReference type="InterPro" id="IPR005415">
    <property type="entry name" value="T3SS_Ca_resp_chp_LcrH/SycD"/>
</dbReference>
<comment type="similarity">
    <text evidence="1">Belongs to the LcrH/SycD chaperone family.</text>
</comment>
<dbReference type="InterPro" id="IPR011990">
    <property type="entry name" value="TPR-like_helical_dom_sf"/>
</dbReference>
<name>A0A0S4M0E5_9BURK</name>
<evidence type="ECO:0000313" key="2">
    <source>
        <dbReference type="EMBL" id="CUT17073.1"/>
    </source>
</evidence>